<gene>
    <name evidence="2" type="ORF">DK427_20400</name>
</gene>
<evidence type="ECO:0000313" key="2">
    <source>
        <dbReference type="EMBL" id="AWN37799.1"/>
    </source>
</evidence>
<dbReference type="EMBL" id="CP029551">
    <property type="protein sequence ID" value="AWN37799.1"/>
    <property type="molecule type" value="Genomic_DNA"/>
</dbReference>
<dbReference type="KEGG" id="meti:DK427_20400"/>
<dbReference type="InterPro" id="IPR025419">
    <property type="entry name" value="DUF4142"/>
</dbReference>
<dbReference type="AlphaFoldDB" id="A0A2U8VVH3"/>
<proteinExistence type="predicted"/>
<sequence>MCLAAAAFWAVSVAKLHADDAAGRFVEAAYASALFQARISSIAAAKDPRPGIKVLAERVRDFRTAQLPELARLAATAGVEVRDTLDLELRSIVENIEPLDYLALSRRYAEVETQALGREIAAYEDATRSEAQPVREYAAATLERLRDLSKAARAELAAVAP</sequence>
<reference evidence="2 3" key="1">
    <citation type="submission" date="2018-05" db="EMBL/GenBank/DDBJ databases">
        <title>Complete Genome Sequence of Methylobacterium sp. 17Sr1-43.</title>
        <authorList>
            <person name="Srinivasan S."/>
        </authorList>
    </citation>
    <scope>NUCLEOTIDE SEQUENCE [LARGE SCALE GENOMIC DNA]</scope>
    <source>
        <strain evidence="2 3">17Sr1-43</strain>
    </source>
</reference>
<protein>
    <recommendedName>
        <fullName evidence="1">DUF4142 domain-containing protein</fullName>
    </recommendedName>
</protein>
<feature type="domain" description="DUF4142" evidence="1">
    <location>
        <begin position="23"/>
        <end position="153"/>
    </location>
</feature>
<accession>A0A2U8VVH3</accession>
<evidence type="ECO:0000259" key="1">
    <source>
        <dbReference type="Pfam" id="PF13628"/>
    </source>
</evidence>
<dbReference type="OrthoDB" id="7994844at2"/>
<name>A0A2U8VVH3_9HYPH</name>
<keyword evidence="3" id="KW-1185">Reference proteome</keyword>
<organism evidence="2 3">
    <name type="scientific">Methylobacterium radiodurans</name>
    <dbReference type="NCBI Taxonomy" id="2202828"/>
    <lineage>
        <taxon>Bacteria</taxon>
        <taxon>Pseudomonadati</taxon>
        <taxon>Pseudomonadota</taxon>
        <taxon>Alphaproteobacteria</taxon>
        <taxon>Hyphomicrobiales</taxon>
        <taxon>Methylobacteriaceae</taxon>
        <taxon>Methylobacterium</taxon>
    </lineage>
</organism>
<dbReference type="Pfam" id="PF13628">
    <property type="entry name" value="DUF4142"/>
    <property type="match status" value="1"/>
</dbReference>
<evidence type="ECO:0000313" key="3">
    <source>
        <dbReference type="Proteomes" id="UP000246058"/>
    </source>
</evidence>
<dbReference type="Proteomes" id="UP000246058">
    <property type="component" value="Chromosome"/>
</dbReference>